<protein>
    <submittedName>
        <fullName evidence="7">MFS transporter</fullName>
    </submittedName>
</protein>
<feature type="transmembrane region" description="Helical" evidence="5">
    <location>
        <begin position="83"/>
        <end position="104"/>
    </location>
</feature>
<feature type="transmembrane region" description="Helical" evidence="5">
    <location>
        <begin position="179"/>
        <end position="203"/>
    </location>
</feature>
<dbReference type="InterPro" id="IPR052714">
    <property type="entry name" value="MFS_Exporter"/>
</dbReference>
<evidence type="ECO:0000259" key="6">
    <source>
        <dbReference type="PROSITE" id="PS50850"/>
    </source>
</evidence>
<proteinExistence type="predicted"/>
<feature type="transmembrane region" description="Helical" evidence="5">
    <location>
        <begin position="345"/>
        <end position="368"/>
    </location>
</feature>
<comment type="caution">
    <text evidence="7">The sequence shown here is derived from an EMBL/GenBank/DDBJ whole genome shotgun (WGS) entry which is preliminary data.</text>
</comment>
<evidence type="ECO:0000256" key="4">
    <source>
        <dbReference type="ARBA" id="ARBA00023136"/>
    </source>
</evidence>
<dbReference type="InterPro" id="IPR036259">
    <property type="entry name" value="MFS_trans_sf"/>
</dbReference>
<feature type="transmembrane region" description="Helical" evidence="5">
    <location>
        <begin position="209"/>
        <end position="227"/>
    </location>
</feature>
<dbReference type="EMBL" id="PKKO01000002">
    <property type="protein sequence ID" value="PKY72644.1"/>
    <property type="molecule type" value="Genomic_DNA"/>
</dbReference>
<dbReference type="GO" id="GO:0022857">
    <property type="term" value="F:transmembrane transporter activity"/>
    <property type="evidence" value="ECO:0007669"/>
    <property type="project" value="InterPro"/>
</dbReference>
<evidence type="ECO:0000256" key="3">
    <source>
        <dbReference type="ARBA" id="ARBA00022989"/>
    </source>
</evidence>
<evidence type="ECO:0000313" key="7">
    <source>
        <dbReference type="EMBL" id="PKY72644.1"/>
    </source>
</evidence>
<dbReference type="PANTHER" id="PTHR23531:SF1">
    <property type="entry name" value="QUINOLENE RESISTANCE PROTEIN NORA"/>
    <property type="match status" value="1"/>
</dbReference>
<comment type="subcellular location">
    <subcellularLocation>
        <location evidence="1">Cell membrane</location>
        <topology evidence="1">Multi-pass membrane protein</topology>
    </subcellularLocation>
</comment>
<reference evidence="7 8" key="1">
    <citation type="submission" date="2017-12" db="EMBL/GenBank/DDBJ databases">
        <title>Phylogenetic diversity of female urinary microbiome.</title>
        <authorList>
            <person name="Thomas-White K."/>
            <person name="Wolfe A.J."/>
        </authorList>
    </citation>
    <scope>NUCLEOTIDE SEQUENCE [LARGE SCALE GENOMIC DNA]</scope>
    <source>
        <strain evidence="7 8">UMB0402</strain>
    </source>
</reference>
<accession>A0A2I1INE7</accession>
<keyword evidence="4 5" id="KW-0472">Membrane</keyword>
<name>A0A2I1INE7_9ACTO</name>
<dbReference type="Pfam" id="PF07690">
    <property type="entry name" value="MFS_1"/>
    <property type="match status" value="1"/>
</dbReference>
<feature type="transmembrane region" description="Helical" evidence="5">
    <location>
        <begin position="125"/>
        <end position="147"/>
    </location>
</feature>
<dbReference type="SUPFAM" id="SSF103473">
    <property type="entry name" value="MFS general substrate transporter"/>
    <property type="match status" value="1"/>
</dbReference>
<dbReference type="PROSITE" id="PS50850">
    <property type="entry name" value="MFS"/>
    <property type="match status" value="1"/>
</dbReference>
<evidence type="ECO:0000256" key="1">
    <source>
        <dbReference type="ARBA" id="ARBA00004651"/>
    </source>
</evidence>
<feature type="transmembrane region" description="Helical" evidence="5">
    <location>
        <begin position="247"/>
        <end position="271"/>
    </location>
</feature>
<dbReference type="CDD" id="cd17489">
    <property type="entry name" value="MFS_YfcJ_like"/>
    <property type="match status" value="1"/>
</dbReference>
<sequence length="434" mass="46300">MRLDCYGLPRIRRLQRLSRFGLPRGGGSRRRKRLDHQIQEQKLVPGTKIFTKHFLAGTFANFFVYIQYYVLIVSVTTYAKETYAASVSAAGFAASIFILGALLARFVSPVVMKTLGRRRTLLTGLALVVLSCLAYLVTNSLLALLLIRALHGVAYGISQTAVTSLVTARIPISHHGEGIGYFMLSITVGSAIGPFIGTVAMHILGFNTLFLICAAVSVLALLCALAMGPEQAKLRSATEAENTTKKLAFTTFVEPSALPISTVTALIYFGYGAVLTYLNSFAAEQGLVEAAGIYFVIYALIMFVTRPLTGRLFDRRGDLPVMVPGYSAMVVGLAVLAAATNSFLLLAAAALMGFGIGASQPAGLALAIKNAPDSQLDVANSTYFVFMDAAIGVCPLVLGWMVPTFGYRGLYLAVTAIAALALGAYLAGKRAHKI</sequence>
<feature type="transmembrane region" description="Helical" evidence="5">
    <location>
        <begin position="321"/>
        <end position="339"/>
    </location>
</feature>
<feature type="transmembrane region" description="Helical" evidence="5">
    <location>
        <begin position="380"/>
        <end position="403"/>
    </location>
</feature>
<keyword evidence="3 5" id="KW-1133">Transmembrane helix</keyword>
<gene>
    <name evidence="7" type="ORF">CYJ19_03080</name>
</gene>
<evidence type="ECO:0000256" key="2">
    <source>
        <dbReference type="ARBA" id="ARBA00022692"/>
    </source>
</evidence>
<feature type="transmembrane region" description="Helical" evidence="5">
    <location>
        <begin position="409"/>
        <end position="428"/>
    </location>
</feature>
<keyword evidence="2 5" id="KW-0812">Transmembrane</keyword>
<dbReference type="Gene3D" id="1.20.1250.20">
    <property type="entry name" value="MFS general substrate transporter like domains"/>
    <property type="match status" value="1"/>
</dbReference>
<dbReference type="Proteomes" id="UP000235122">
    <property type="component" value="Unassembled WGS sequence"/>
</dbReference>
<organism evidence="7 8">
    <name type="scientific">Winkia neuii</name>
    <dbReference type="NCBI Taxonomy" id="33007"/>
    <lineage>
        <taxon>Bacteria</taxon>
        <taxon>Bacillati</taxon>
        <taxon>Actinomycetota</taxon>
        <taxon>Actinomycetes</taxon>
        <taxon>Actinomycetales</taxon>
        <taxon>Actinomycetaceae</taxon>
        <taxon>Winkia</taxon>
    </lineage>
</organism>
<dbReference type="AlphaFoldDB" id="A0A2I1INE7"/>
<evidence type="ECO:0000256" key="5">
    <source>
        <dbReference type="SAM" id="Phobius"/>
    </source>
</evidence>
<evidence type="ECO:0000313" key="8">
    <source>
        <dbReference type="Proteomes" id="UP000235122"/>
    </source>
</evidence>
<feature type="transmembrane region" description="Helical" evidence="5">
    <location>
        <begin position="54"/>
        <end position="71"/>
    </location>
</feature>
<dbReference type="STRING" id="33007.HMPREF3198_01610"/>
<dbReference type="PANTHER" id="PTHR23531">
    <property type="entry name" value="QUINOLENE RESISTANCE PROTEIN NORA"/>
    <property type="match status" value="1"/>
</dbReference>
<keyword evidence="8" id="KW-1185">Reference proteome</keyword>
<feature type="domain" description="Major facilitator superfamily (MFS) profile" evidence="6">
    <location>
        <begin position="53"/>
        <end position="433"/>
    </location>
</feature>
<dbReference type="InterPro" id="IPR011701">
    <property type="entry name" value="MFS"/>
</dbReference>
<feature type="transmembrane region" description="Helical" evidence="5">
    <location>
        <begin position="291"/>
        <end position="309"/>
    </location>
</feature>
<dbReference type="InterPro" id="IPR020846">
    <property type="entry name" value="MFS_dom"/>
</dbReference>
<dbReference type="GO" id="GO:0005886">
    <property type="term" value="C:plasma membrane"/>
    <property type="evidence" value="ECO:0007669"/>
    <property type="project" value="UniProtKB-SubCell"/>
</dbReference>